<proteinExistence type="predicted"/>
<name>A0A5N5QKN5_9AGAM</name>
<evidence type="ECO:0000256" key="1">
    <source>
        <dbReference type="SAM" id="MobiDB-lite"/>
    </source>
</evidence>
<feature type="region of interest" description="Disordered" evidence="1">
    <location>
        <begin position="239"/>
        <end position="279"/>
    </location>
</feature>
<gene>
    <name evidence="3" type="ORF">CTheo_4345</name>
</gene>
<evidence type="ECO:0000259" key="2">
    <source>
        <dbReference type="PROSITE" id="PS50097"/>
    </source>
</evidence>
<feature type="compositionally biased region" description="Low complexity" evidence="1">
    <location>
        <begin position="20"/>
        <end position="29"/>
    </location>
</feature>
<dbReference type="OrthoDB" id="9997739at2759"/>
<comment type="caution">
    <text evidence="3">The sequence shown here is derived from an EMBL/GenBank/DDBJ whole genome shotgun (WGS) entry which is preliminary data.</text>
</comment>
<dbReference type="SUPFAM" id="SSF54695">
    <property type="entry name" value="POZ domain"/>
    <property type="match status" value="1"/>
</dbReference>
<feature type="region of interest" description="Disordered" evidence="1">
    <location>
        <begin position="1"/>
        <end position="49"/>
    </location>
</feature>
<evidence type="ECO:0000313" key="4">
    <source>
        <dbReference type="Proteomes" id="UP000383932"/>
    </source>
</evidence>
<organism evidence="3 4">
    <name type="scientific">Ceratobasidium theobromae</name>
    <dbReference type="NCBI Taxonomy" id="1582974"/>
    <lineage>
        <taxon>Eukaryota</taxon>
        <taxon>Fungi</taxon>
        <taxon>Dikarya</taxon>
        <taxon>Basidiomycota</taxon>
        <taxon>Agaricomycotina</taxon>
        <taxon>Agaricomycetes</taxon>
        <taxon>Cantharellales</taxon>
        <taxon>Ceratobasidiaceae</taxon>
        <taxon>Ceratobasidium</taxon>
    </lineage>
</organism>
<accession>A0A5N5QKN5</accession>
<reference evidence="3 4" key="1">
    <citation type="journal article" date="2019" name="Fungal Biol. Biotechnol.">
        <title>Draft genome sequence of fastidious pathogen Ceratobasidium theobromae, which causes vascular-streak dieback in Theobroma cacao.</title>
        <authorList>
            <person name="Ali S.S."/>
            <person name="Asman A."/>
            <person name="Shao J."/>
            <person name="Firmansyah A.P."/>
            <person name="Susilo A.W."/>
            <person name="Rosmana A."/>
            <person name="McMahon P."/>
            <person name="Junaid M."/>
            <person name="Guest D."/>
            <person name="Kheng T.Y."/>
            <person name="Meinhardt L.W."/>
            <person name="Bailey B.A."/>
        </authorList>
    </citation>
    <scope>NUCLEOTIDE SEQUENCE [LARGE SCALE GENOMIC DNA]</scope>
    <source>
        <strain evidence="3 4">CT2</strain>
    </source>
</reference>
<dbReference type="EMBL" id="SSOP01000073">
    <property type="protein sequence ID" value="KAB5592194.1"/>
    <property type="molecule type" value="Genomic_DNA"/>
</dbReference>
<evidence type="ECO:0000313" key="3">
    <source>
        <dbReference type="EMBL" id="KAB5592194.1"/>
    </source>
</evidence>
<keyword evidence="4" id="KW-1185">Reference proteome</keyword>
<sequence length="410" mass="45511">MPRSWLSDASEPTSDYGPSKTKPTPAAATGADQEPASPEPTQVSSIGPFEPEYGDITLSVKGEALSTHKYLLQRFSKLKDMVTANSSTGRSRLALEDAATVTPDDFRHTFKMLYASSIDGPIEFDAPTFKSALRLATHYDYPSLRTYSIKHLEQASLGPIERIQIARECDLPEWEEPAYAELGAREEMITADEAAILGLETYIDISRRRESVLRRAKTATPEPEEIKVTSISLASPKPISVMSNGRVPRTPEPMASSGTSTTEENVIHIQDSLSRPTSKLSIRREAMIKPATPTGIKSKKERAKAFKPCFVNVPPPGIPRTGKIEELDMIELQVADCRCKTFLNPRMDSTSGEWISERHIIPCRLPSCAIQAFKQLQKEQIAYAERVERLEALIEQVTTDPVLVRRATMH</sequence>
<dbReference type="InterPro" id="IPR011333">
    <property type="entry name" value="SKP1/BTB/POZ_sf"/>
</dbReference>
<dbReference type="InterPro" id="IPR000210">
    <property type="entry name" value="BTB/POZ_dom"/>
</dbReference>
<feature type="domain" description="BTB" evidence="2">
    <location>
        <begin position="54"/>
        <end position="122"/>
    </location>
</feature>
<dbReference type="Gene3D" id="3.30.710.10">
    <property type="entry name" value="Potassium Channel Kv1.1, Chain A"/>
    <property type="match status" value="1"/>
</dbReference>
<dbReference type="Proteomes" id="UP000383932">
    <property type="component" value="Unassembled WGS sequence"/>
</dbReference>
<protein>
    <recommendedName>
        <fullName evidence="2">BTB domain-containing protein</fullName>
    </recommendedName>
</protein>
<dbReference type="AlphaFoldDB" id="A0A5N5QKN5"/>
<dbReference type="PROSITE" id="PS50097">
    <property type="entry name" value="BTB"/>
    <property type="match status" value="1"/>
</dbReference>